<name>A0A392RBM5_9FABA</name>
<dbReference type="Proteomes" id="UP000265520">
    <property type="component" value="Unassembled WGS sequence"/>
</dbReference>
<feature type="chain" id="PRO_5017441246" evidence="1">
    <location>
        <begin position="26"/>
        <end position="38"/>
    </location>
</feature>
<accession>A0A392RBM5</accession>
<dbReference type="EMBL" id="LXQA010206263">
    <property type="protein sequence ID" value="MCI33659.1"/>
    <property type="molecule type" value="Genomic_DNA"/>
</dbReference>
<dbReference type="AlphaFoldDB" id="A0A392RBM5"/>
<evidence type="ECO:0000256" key="1">
    <source>
        <dbReference type="SAM" id="SignalP"/>
    </source>
</evidence>
<feature type="signal peptide" evidence="1">
    <location>
        <begin position="1"/>
        <end position="25"/>
    </location>
</feature>
<keyword evidence="3" id="KW-1185">Reference proteome</keyword>
<sequence length="38" mass="4048">MANKTLLFLSLLLAMVVLMSTNGAARELAETSSNFTTS</sequence>
<keyword evidence="1" id="KW-0732">Signal</keyword>
<proteinExistence type="predicted"/>
<protein>
    <submittedName>
        <fullName evidence="2">Uncharacterized protein</fullName>
    </submittedName>
</protein>
<organism evidence="2 3">
    <name type="scientific">Trifolium medium</name>
    <dbReference type="NCBI Taxonomy" id="97028"/>
    <lineage>
        <taxon>Eukaryota</taxon>
        <taxon>Viridiplantae</taxon>
        <taxon>Streptophyta</taxon>
        <taxon>Embryophyta</taxon>
        <taxon>Tracheophyta</taxon>
        <taxon>Spermatophyta</taxon>
        <taxon>Magnoliopsida</taxon>
        <taxon>eudicotyledons</taxon>
        <taxon>Gunneridae</taxon>
        <taxon>Pentapetalae</taxon>
        <taxon>rosids</taxon>
        <taxon>fabids</taxon>
        <taxon>Fabales</taxon>
        <taxon>Fabaceae</taxon>
        <taxon>Papilionoideae</taxon>
        <taxon>50 kb inversion clade</taxon>
        <taxon>NPAAA clade</taxon>
        <taxon>Hologalegina</taxon>
        <taxon>IRL clade</taxon>
        <taxon>Trifolieae</taxon>
        <taxon>Trifolium</taxon>
    </lineage>
</organism>
<evidence type="ECO:0000313" key="3">
    <source>
        <dbReference type="Proteomes" id="UP000265520"/>
    </source>
</evidence>
<comment type="caution">
    <text evidence="2">The sequence shown here is derived from an EMBL/GenBank/DDBJ whole genome shotgun (WGS) entry which is preliminary data.</text>
</comment>
<reference evidence="2 3" key="1">
    <citation type="journal article" date="2018" name="Front. Plant Sci.">
        <title>Red Clover (Trifolium pratense) and Zigzag Clover (T. medium) - A Picture of Genomic Similarities and Differences.</title>
        <authorList>
            <person name="Dluhosova J."/>
            <person name="Istvanek J."/>
            <person name="Nedelnik J."/>
            <person name="Repkova J."/>
        </authorList>
    </citation>
    <scope>NUCLEOTIDE SEQUENCE [LARGE SCALE GENOMIC DNA]</scope>
    <source>
        <strain evidence="3">cv. 10/8</strain>
        <tissue evidence="2">Leaf</tissue>
    </source>
</reference>
<evidence type="ECO:0000313" key="2">
    <source>
        <dbReference type="EMBL" id="MCI33659.1"/>
    </source>
</evidence>